<dbReference type="InterPro" id="IPR001810">
    <property type="entry name" value="F-box_dom"/>
</dbReference>
<evidence type="ECO:0000313" key="3">
    <source>
        <dbReference type="Proteomes" id="UP000663865"/>
    </source>
</evidence>
<dbReference type="InterPro" id="IPR001611">
    <property type="entry name" value="Leu-rich_rpt"/>
</dbReference>
<dbReference type="InterPro" id="IPR036047">
    <property type="entry name" value="F-box-like_dom_sf"/>
</dbReference>
<organism evidence="2 3">
    <name type="scientific">Rotaria socialis</name>
    <dbReference type="NCBI Taxonomy" id="392032"/>
    <lineage>
        <taxon>Eukaryota</taxon>
        <taxon>Metazoa</taxon>
        <taxon>Spiralia</taxon>
        <taxon>Gnathifera</taxon>
        <taxon>Rotifera</taxon>
        <taxon>Eurotatoria</taxon>
        <taxon>Bdelloidea</taxon>
        <taxon>Philodinida</taxon>
        <taxon>Philodinidae</taxon>
        <taxon>Rotaria</taxon>
    </lineage>
</organism>
<dbReference type="SMART" id="SM00368">
    <property type="entry name" value="LRR_RI"/>
    <property type="match status" value="15"/>
</dbReference>
<dbReference type="PROSITE" id="PS51450">
    <property type="entry name" value="LRR"/>
    <property type="match status" value="1"/>
</dbReference>
<dbReference type="Gene3D" id="3.80.10.10">
    <property type="entry name" value="Ribonuclease Inhibitor"/>
    <property type="match status" value="7"/>
</dbReference>
<dbReference type="PROSITE" id="PS50181">
    <property type="entry name" value="FBOX"/>
    <property type="match status" value="1"/>
</dbReference>
<dbReference type="PANTHER" id="PTHR24114">
    <property type="entry name" value="LEUCINE RICH REPEAT FAMILY PROTEIN"/>
    <property type="match status" value="1"/>
</dbReference>
<sequence>MENTYLINLPTEILYRIFDYCDIETILLKLRRVCKKLRTIVYQYNRFHVEFNERNIMYVRHLLHIVPNHSIVSLNMQLMKRWYEIFNDLVHKYKSRFTRLRYLRIPEVKDEHWKNLFTNENSIELISLKIDFIDTPNSAVFSKLSSMLTKLNVQKLYCRMLEYKAKNMSWPIPCKLTYLKLRRCLYSEYLLLLLQLPCLKILELEECIMKTENTCTPSSNISFISQLTCLIITDCSVPIEYLRSLILETPKLRHLKLCYRKEIFKSVVDIYDWEKFIRTELNFLDTCDFLVYYKIPPNDKTNLQLILAPFLESFWVNEKRWFIGCEYVLGHSTILLYTISTNFNFYSYKDVCYAISAKNNNYHLIQRLHNDILTDTLITLDISHGYVHEEDVQYLVPVLENNHPIVKMYLNRNWIKKVSVQRIIDALQYNTTVTTVNLQEFNIKEEEAYHIAHMLETNKGLKIISLESNAIGDNGARDLALALRNNKTLTTLDLARNKIGILGAEYFFESLQSSPVKVSLEENRDFCHLVEPVSRIKNDQSLTKFSLNKIHLKAVTAKYIADALQKNTTIKELDLSYNCIGTKEIIHFANILRENTMLITLNLNNNWLNAVSLQYLVQALKHNTTLHTLNLSYNYIGCDGVEYVTELLKTNKTLTTLDISNNQIEKTDIQSLCILLQKNLTISEIFCNGNPTSPQNTRCIYDLLCANTTLKTLHLGANHSDKPEIRILVDGLECNTTIETLNYKPFRKRRTYYAKVIESQTHRELITLEMGWAPIAETTIDSFFSTIANHPTLTTLNMRQNLTSIDDLDHFGDILRNNMRLTTLCSEKNVIGNHGAENLASGLRDNMTLKTLILSSARIGVAGAKSLADAIQNNTTLTTFVLKHDQIGVQGTEYLANMLKINKTLVDIDLTNNQISDDGAQLMADVLVQNETLSKLNLCTNNIGVRGAKSIANALQNNTTLTVLDLSRNRILSKGAHYLANALEMNKTLKEMYVSFNQIGDDGVEYLRVSLEKNITLTELHIGSNGITDTMYKEKL</sequence>
<comment type="caution">
    <text evidence="2">The sequence shown here is derived from an EMBL/GenBank/DDBJ whole genome shotgun (WGS) entry which is preliminary data.</text>
</comment>
<evidence type="ECO:0000313" key="2">
    <source>
        <dbReference type="EMBL" id="CAF3487237.1"/>
    </source>
</evidence>
<dbReference type="Pfam" id="PF00646">
    <property type="entry name" value="F-box"/>
    <property type="match status" value="1"/>
</dbReference>
<dbReference type="SMART" id="SM00256">
    <property type="entry name" value="FBOX"/>
    <property type="match status" value="1"/>
</dbReference>
<feature type="domain" description="F-box" evidence="1">
    <location>
        <begin position="3"/>
        <end position="51"/>
    </location>
</feature>
<dbReference type="InterPro" id="IPR032675">
    <property type="entry name" value="LRR_dom_sf"/>
</dbReference>
<dbReference type="Pfam" id="PF13516">
    <property type="entry name" value="LRR_6"/>
    <property type="match status" value="11"/>
</dbReference>
<dbReference type="SUPFAM" id="SSF81383">
    <property type="entry name" value="F-box domain"/>
    <property type="match status" value="1"/>
</dbReference>
<protein>
    <recommendedName>
        <fullName evidence="1">F-box domain-containing protein</fullName>
    </recommendedName>
</protein>
<accession>A0A818G7R1</accession>
<dbReference type="AlphaFoldDB" id="A0A818G7R1"/>
<dbReference type="Proteomes" id="UP000663865">
    <property type="component" value="Unassembled WGS sequence"/>
</dbReference>
<gene>
    <name evidence="2" type="ORF">KIK155_LOCUS14902</name>
</gene>
<dbReference type="InterPro" id="IPR052394">
    <property type="entry name" value="LRR-containing"/>
</dbReference>
<dbReference type="EMBL" id="CAJNYV010002578">
    <property type="protein sequence ID" value="CAF3487237.1"/>
    <property type="molecule type" value="Genomic_DNA"/>
</dbReference>
<proteinExistence type="predicted"/>
<evidence type="ECO:0000259" key="1">
    <source>
        <dbReference type="PROSITE" id="PS50181"/>
    </source>
</evidence>
<dbReference type="PANTHER" id="PTHR24114:SF2">
    <property type="entry name" value="F-BOX DOMAIN-CONTAINING PROTEIN-RELATED"/>
    <property type="match status" value="1"/>
</dbReference>
<reference evidence="2" key="1">
    <citation type="submission" date="2021-02" db="EMBL/GenBank/DDBJ databases">
        <authorList>
            <person name="Nowell W R."/>
        </authorList>
    </citation>
    <scope>NUCLEOTIDE SEQUENCE</scope>
</reference>
<dbReference type="SUPFAM" id="SSF52047">
    <property type="entry name" value="RNI-like"/>
    <property type="match status" value="2"/>
</dbReference>
<name>A0A818G7R1_9BILA</name>